<feature type="region of interest" description="Disordered" evidence="5">
    <location>
        <begin position="250"/>
        <end position="272"/>
    </location>
</feature>
<keyword evidence="8" id="KW-1185">Reference proteome</keyword>
<gene>
    <name evidence="7" type="ORF">SDRG_01459</name>
</gene>
<dbReference type="GO" id="GO:0042147">
    <property type="term" value="P:retrograde transport, endosome to Golgi"/>
    <property type="evidence" value="ECO:0007669"/>
    <property type="project" value="TreeGrafter"/>
</dbReference>
<evidence type="ECO:0000256" key="5">
    <source>
        <dbReference type="SAM" id="MobiDB-lite"/>
    </source>
</evidence>
<dbReference type="STRING" id="1156394.T0SF41"/>
<feature type="transmembrane region" description="Helical" evidence="6">
    <location>
        <begin position="42"/>
        <end position="64"/>
    </location>
</feature>
<dbReference type="RefSeq" id="XP_008605206.1">
    <property type="nucleotide sequence ID" value="XM_008606984.1"/>
</dbReference>
<dbReference type="PANTHER" id="PTHR14856:SF9">
    <property type="entry name" value="PQ-LOOP REPEAT-CONTAINING PROTEIN 1"/>
    <property type="match status" value="1"/>
</dbReference>
<reference evidence="7 8" key="1">
    <citation type="submission" date="2012-04" db="EMBL/GenBank/DDBJ databases">
        <title>The Genome Sequence of Saprolegnia declina VS20.</title>
        <authorList>
            <consortium name="The Broad Institute Genome Sequencing Platform"/>
            <person name="Russ C."/>
            <person name="Nusbaum C."/>
            <person name="Tyler B."/>
            <person name="van West P."/>
            <person name="Dieguez-Uribeondo J."/>
            <person name="de Bruijn I."/>
            <person name="Tripathy S."/>
            <person name="Jiang R."/>
            <person name="Young S.K."/>
            <person name="Zeng Q."/>
            <person name="Gargeya S."/>
            <person name="Fitzgerald M."/>
            <person name="Haas B."/>
            <person name="Abouelleil A."/>
            <person name="Alvarado L."/>
            <person name="Arachchi H.M."/>
            <person name="Berlin A."/>
            <person name="Chapman S.B."/>
            <person name="Goldberg J."/>
            <person name="Griggs A."/>
            <person name="Gujja S."/>
            <person name="Hansen M."/>
            <person name="Howarth C."/>
            <person name="Imamovic A."/>
            <person name="Larimer J."/>
            <person name="McCowen C."/>
            <person name="Montmayeur A."/>
            <person name="Murphy C."/>
            <person name="Neiman D."/>
            <person name="Pearson M."/>
            <person name="Priest M."/>
            <person name="Roberts A."/>
            <person name="Saif S."/>
            <person name="Shea T."/>
            <person name="Sisk P."/>
            <person name="Sykes S."/>
            <person name="Wortman J."/>
            <person name="Nusbaum C."/>
            <person name="Birren B."/>
        </authorList>
    </citation>
    <scope>NUCLEOTIDE SEQUENCE [LARGE SCALE GENOMIC DNA]</scope>
    <source>
        <strain evidence="7 8">VS20</strain>
    </source>
</reference>
<dbReference type="Pfam" id="PF04193">
    <property type="entry name" value="PQ-loop"/>
    <property type="match status" value="2"/>
</dbReference>
<feature type="transmembrane region" description="Helical" evidence="6">
    <location>
        <begin position="70"/>
        <end position="89"/>
    </location>
</feature>
<evidence type="ECO:0000256" key="4">
    <source>
        <dbReference type="ARBA" id="ARBA00023136"/>
    </source>
</evidence>
<dbReference type="InParanoid" id="T0SF41"/>
<dbReference type="InterPro" id="IPR006603">
    <property type="entry name" value="PQ-loop_rpt"/>
</dbReference>
<dbReference type="OrthoDB" id="77230at2759"/>
<sequence length="272" mass="30102">MNSKANTTAMETVADIGIVGGGVLPYVPQYIYMARYSDTSGFSSMVCLILLAANMTRVCFYVRSPFEATLLVQSVVMMAAQLLMLELVVRKGRRPTTDPPLRLVHWSRHAFWKWSYFSDYLGALSLLTCLAYVLFVSLFPSSDEYTQLVGIVALGTEACLGLPQVHKNHKRRSTDGVSYTMVVGWAFGDVFKTMYALHTSSPLQFVLCGATQTLVDGVLVLQILCFARHARFRLNDVAYAPIKGLAKEETLQDKGTESSSTGRRQSTTITPL</sequence>
<evidence type="ECO:0000313" key="7">
    <source>
        <dbReference type="EMBL" id="EQC41492.1"/>
    </source>
</evidence>
<dbReference type="EMBL" id="JH767134">
    <property type="protein sequence ID" value="EQC41492.1"/>
    <property type="molecule type" value="Genomic_DNA"/>
</dbReference>
<evidence type="ECO:0000256" key="2">
    <source>
        <dbReference type="ARBA" id="ARBA00022692"/>
    </source>
</evidence>
<dbReference type="eggNOG" id="KOG2913">
    <property type="taxonomic scope" value="Eukaryota"/>
</dbReference>
<dbReference type="OMA" id="FKMWFFF"/>
<dbReference type="Gene3D" id="1.20.1280.290">
    <property type="match status" value="1"/>
</dbReference>
<keyword evidence="4 6" id="KW-0472">Membrane</keyword>
<evidence type="ECO:0000313" key="8">
    <source>
        <dbReference type="Proteomes" id="UP000030762"/>
    </source>
</evidence>
<dbReference type="GeneID" id="19942186"/>
<evidence type="ECO:0008006" key="9">
    <source>
        <dbReference type="Google" id="ProtNLM"/>
    </source>
</evidence>
<keyword evidence="3 6" id="KW-1133">Transmembrane helix</keyword>
<evidence type="ECO:0000256" key="6">
    <source>
        <dbReference type="SAM" id="Phobius"/>
    </source>
</evidence>
<protein>
    <recommendedName>
        <fullName evidence="9">PQ-loop repeat-containing protein 1</fullName>
    </recommendedName>
</protein>
<dbReference type="InterPro" id="IPR052241">
    <property type="entry name" value="SLC66/Scramblase_ANY1"/>
</dbReference>
<dbReference type="GO" id="GO:0005829">
    <property type="term" value="C:cytosol"/>
    <property type="evidence" value="ECO:0007669"/>
    <property type="project" value="GOC"/>
</dbReference>
<dbReference type="VEuPathDB" id="FungiDB:SDRG_01459"/>
<dbReference type="SMART" id="SM00679">
    <property type="entry name" value="CTNS"/>
    <property type="match status" value="2"/>
</dbReference>
<feature type="transmembrane region" description="Helical" evidence="6">
    <location>
        <begin position="120"/>
        <end position="139"/>
    </location>
</feature>
<feature type="transmembrane region" description="Helical" evidence="6">
    <location>
        <begin position="177"/>
        <end position="197"/>
    </location>
</feature>
<accession>T0SF41</accession>
<dbReference type="GO" id="GO:0005802">
    <property type="term" value="C:trans-Golgi network"/>
    <property type="evidence" value="ECO:0007669"/>
    <property type="project" value="TreeGrafter"/>
</dbReference>
<dbReference type="AlphaFoldDB" id="T0SF41"/>
<comment type="subcellular location">
    <subcellularLocation>
        <location evidence="1">Membrane</location>
        <topology evidence="1">Multi-pass membrane protein</topology>
    </subcellularLocation>
</comment>
<feature type="transmembrane region" description="Helical" evidence="6">
    <location>
        <begin position="203"/>
        <end position="227"/>
    </location>
</feature>
<evidence type="ECO:0000256" key="1">
    <source>
        <dbReference type="ARBA" id="ARBA00004141"/>
    </source>
</evidence>
<name>T0SF41_SAPDV</name>
<dbReference type="Proteomes" id="UP000030762">
    <property type="component" value="Unassembled WGS sequence"/>
</dbReference>
<dbReference type="GO" id="GO:0005768">
    <property type="term" value="C:endosome"/>
    <property type="evidence" value="ECO:0007669"/>
    <property type="project" value="TreeGrafter"/>
</dbReference>
<organism evidence="7 8">
    <name type="scientific">Saprolegnia diclina (strain VS20)</name>
    <dbReference type="NCBI Taxonomy" id="1156394"/>
    <lineage>
        <taxon>Eukaryota</taxon>
        <taxon>Sar</taxon>
        <taxon>Stramenopiles</taxon>
        <taxon>Oomycota</taxon>
        <taxon>Saprolegniomycetes</taxon>
        <taxon>Saprolegniales</taxon>
        <taxon>Saprolegniaceae</taxon>
        <taxon>Saprolegnia</taxon>
    </lineage>
</organism>
<keyword evidence="2 6" id="KW-0812">Transmembrane</keyword>
<proteinExistence type="predicted"/>
<dbReference type="PANTHER" id="PTHR14856">
    <property type="entry name" value="PQ-LOOP REPEAT-CONTAINING PROTEIN 1-LIKE PROTEIN"/>
    <property type="match status" value="1"/>
</dbReference>
<evidence type="ECO:0000256" key="3">
    <source>
        <dbReference type="ARBA" id="ARBA00022989"/>
    </source>
</evidence>
<dbReference type="GO" id="GO:0045332">
    <property type="term" value="P:phospholipid translocation"/>
    <property type="evidence" value="ECO:0007669"/>
    <property type="project" value="TreeGrafter"/>
</dbReference>
<feature type="compositionally biased region" description="Polar residues" evidence="5">
    <location>
        <begin position="257"/>
        <end position="272"/>
    </location>
</feature>
<dbReference type="GO" id="GO:0016020">
    <property type="term" value="C:membrane"/>
    <property type="evidence" value="ECO:0007669"/>
    <property type="project" value="UniProtKB-SubCell"/>
</dbReference>